<dbReference type="InterPro" id="IPR058625">
    <property type="entry name" value="MdtA-like_BSH"/>
</dbReference>
<evidence type="ECO:0000256" key="4">
    <source>
        <dbReference type="SAM" id="Coils"/>
    </source>
</evidence>
<organism evidence="9">
    <name type="scientific">Hydrogenobacter sp</name>
    <dbReference type="NCBI Taxonomy" id="2152829"/>
    <lineage>
        <taxon>Bacteria</taxon>
        <taxon>Pseudomonadati</taxon>
        <taxon>Aquificota</taxon>
        <taxon>Aquificia</taxon>
        <taxon>Aquificales</taxon>
        <taxon>Aquificaceae</taxon>
        <taxon>Hydrogenobacter</taxon>
    </lineage>
</organism>
<comment type="caution">
    <text evidence="9">The sequence shown here is derived from an EMBL/GenBank/DDBJ whole genome shotgun (WGS) entry which is preliminary data.</text>
</comment>
<keyword evidence="3" id="KW-0813">Transport</keyword>
<dbReference type="SUPFAM" id="SSF111369">
    <property type="entry name" value="HlyD-like secretion proteins"/>
    <property type="match status" value="1"/>
</dbReference>
<feature type="domain" description="Multidrug resistance protein MdtA-like C-terminal permuted SH3" evidence="8">
    <location>
        <begin position="303"/>
        <end position="363"/>
    </location>
</feature>
<dbReference type="InterPro" id="IPR058792">
    <property type="entry name" value="Beta-barrel_RND_2"/>
</dbReference>
<dbReference type="Pfam" id="PF25876">
    <property type="entry name" value="HH_MFP_RND"/>
    <property type="match status" value="1"/>
</dbReference>
<accession>A0A7C2ZIF2</accession>
<feature type="coiled-coil region" evidence="4">
    <location>
        <begin position="101"/>
        <end position="187"/>
    </location>
</feature>
<comment type="subcellular location">
    <subcellularLocation>
        <location evidence="1">Cell envelope</location>
    </subcellularLocation>
</comment>
<dbReference type="Gene3D" id="2.40.420.20">
    <property type="match status" value="1"/>
</dbReference>
<proteinExistence type="inferred from homology"/>
<feature type="domain" description="Multidrug resistance protein MdtA-like alpha-helical hairpin" evidence="5">
    <location>
        <begin position="115"/>
        <end position="175"/>
    </location>
</feature>
<dbReference type="NCBIfam" id="TIGR01730">
    <property type="entry name" value="RND_mfp"/>
    <property type="match status" value="1"/>
</dbReference>
<dbReference type="Pfam" id="PF25917">
    <property type="entry name" value="BSH_RND"/>
    <property type="match status" value="1"/>
</dbReference>
<dbReference type="InterPro" id="IPR006143">
    <property type="entry name" value="RND_pump_MFP"/>
</dbReference>
<evidence type="ECO:0000259" key="8">
    <source>
        <dbReference type="Pfam" id="PF25967"/>
    </source>
</evidence>
<dbReference type="InterPro" id="IPR058627">
    <property type="entry name" value="MdtA-like_C"/>
</dbReference>
<dbReference type="Gene3D" id="1.10.287.470">
    <property type="entry name" value="Helix hairpin bin"/>
    <property type="match status" value="1"/>
</dbReference>
<evidence type="ECO:0000313" key="9">
    <source>
        <dbReference type="EMBL" id="HEW46926.1"/>
    </source>
</evidence>
<feature type="domain" description="Multidrug resistance protein MdtA-like barrel-sandwich hybrid" evidence="6">
    <location>
        <begin position="69"/>
        <end position="219"/>
    </location>
</feature>
<evidence type="ECO:0000259" key="7">
    <source>
        <dbReference type="Pfam" id="PF25954"/>
    </source>
</evidence>
<evidence type="ECO:0000256" key="2">
    <source>
        <dbReference type="ARBA" id="ARBA00009477"/>
    </source>
</evidence>
<evidence type="ECO:0000256" key="1">
    <source>
        <dbReference type="ARBA" id="ARBA00004196"/>
    </source>
</evidence>
<dbReference type="AlphaFoldDB" id="A0A7C2ZIF2"/>
<reference evidence="9" key="1">
    <citation type="journal article" date="2020" name="mSystems">
        <title>Genome- and Community-Level Interaction Insights into Carbon Utilization and Element Cycling Functions of Hydrothermarchaeota in Hydrothermal Sediment.</title>
        <authorList>
            <person name="Zhou Z."/>
            <person name="Liu Y."/>
            <person name="Xu W."/>
            <person name="Pan J."/>
            <person name="Luo Z.H."/>
            <person name="Li M."/>
        </authorList>
    </citation>
    <scope>NUCLEOTIDE SEQUENCE [LARGE SCALE GENOMIC DNA]</scope>
    <source>
        <strain evidence="9">SpSt-132</strain>
    </source>
</reference>
<dbReference type="GO" id="GO:1990281">
    <property type="term" value="C:efflux pump complex"/>
    <property type="evidence" value="ECO:0007669"/>
    <property type="project" value="TreeGrafter"/>
</dbReference>
<evidence type="ECO:0000259" key="6">
    <source>
        <dbReference type="Pfam" id="PF25917"/>
    </source>
</evidence>
<dbReference type="Pfam" id="PF25967">
    <property type="entry name" value="RND-MFP_C"/>
    <property type="match status" value="1"/>
</dbReference>
<name>A0A7C2ZIF2_9AQUI</name>
<keyword evidence="4" id="KW-0175">Coiled coil</keyword>
<evidence type="ECO:0000256" key="3">
    <source>
        <dbReference type="ARBA" id="ARBA00022448"/>
    </source>
</evidence>
<dbReference type="InterPro" id="IPR058624">
    <property type="entry name" value="MdtA-like_HH"/>
</dbReference>
<dbReference type="EMBL" id="DSFP01000081">
    <property type="protein sequence ID" value="HEW46926.1"/>
    <property type="molecule type" value="Genomic_DNA"/>
</dbReference>
<dbReference type="PANTHER" id="PTHR30469:SF15">
    <property type="entry name" value="HLYD FAMILY OF SECRETION PROTEINS"/>
    <property type="match status" value="1"/>
</dbReference>
<gene>
    <name evidence="9" type="ORF">ENO47_09765</name>
</gene>
<dbReference type="GO" id="GO:0015562">
    <property type="term" value="F:efflux transmembrane transporter activity"/>
    <property type="evidence" value="ECO:0007669"/>
    <property type="project" value="InterPro"/>
</dbReference>
<dbReference type="Gene3D" id="2.40.50.100">
    <property type="match status" value="1"/>
</dbReference>
<feature type="domain" description="CusB-like beta-barrel" evidence="7">
    <location>
        <begin position="231"/>
        <end position="295"/>
    </location>
</feature>
<sequence length="372" mass="40958">MKGWIKYAAFAFLMLLVVLWLGGFFSHREKAGEVKKETATVGGLTIGSVEKVSEISSPYTGQIVADKRIEVSTRIMGKVKKVFVQEGQMVKPGQILVEVDAQDIKAQVSAVSEQMAQAEQALKSATANYEAVSKTFERYSRLLKEGAITQQEFDQIKAQYESAKAQVEQAKAGIRALQNQKQAVASNLNYASLVSPVEGYVAHKQVDVGDLAVPGQPLLVVESPPYLFEVFLPERFVGKIKVGQEYGVYAPSLGKNLRAKVKEVSSALDPATRTFRVKLEFEQNKDLRSGMYGSLLIPEKVEALLVPESAIVRRFDFTGVWVVKPDNTLELRFVKLGERRGNKVEVLSGLKEGERIVIQGIEKACEGCRVGG</sequence>
<evidence type="ECO:0000259" key="5">
    <source>
        <dbReference type="Pfam" id="PF25876"/>
    </source>
</evidence>
<dbReference type="PANTHER" id="PTHR30469">
    <property type="entry name" value="MULTIDRUG RESISTANCE PROTEIN MDTA"/>
    <property type="match status" value="1"/>
</dbReference>
<protein>
    <submittedName>
        <fullName evidence="9">Efflux RND transporter periplasmic adaptor subunit</fullName>
    </submittedName>
</protein>
<dbReference type="Gene3D" id="2.40.30.170">
    <property type="match status" value="1"/>
</dbReference>
<dbReference type="Pfam" id="PF25954">
    <property type="entry name" value="Beta-barrel_RND_2"/>
    <property type="match status" value="1"/>
</dbReference>
<comment type="similarity">
    <text evidence="2">Belongs to the membrane fusion protein (MFP) (TC 8.A.1) family.</text>
</comment>